<feature type="region of interest" description="Disordered" evidence="1">
    <location>
        <begin position="488"/>
        <end position="523"/>
    </location>
</feature>
<evidence type="ECO:0000256" key="1">
    <source>
        <dbReference type="SAM" id="MobiDB-lite"/>
    </source>
</evidence>
<feature type="compositionally biased region" description="Low complexity" evidence="1">
    <location>
        <begin position="507"/>
        <end position="523"/>
    </location>
</feature>
<feature type="region of interest" description="Disordered" evidence="1">
    <location>
        <begin position="764"/>
        <end position="808"/>
    </location>
</feature>
<dbReference type="InterPro" id="IPR011990">
    <property type="entry name" value="TPR-like_helical_dom_sf"/>
</dbReference>
<feature type="compositionally biased region" description="Pro residues" evidence="1">
    <location>
        <begin position="495"/>
        <end position="504"/>
    </location>
</feature>
<keyword evidence="4" id="KW-1185">Reference proteome</keyword>
<dbReference type="InterPro" id="IPR024983">
    <property type="entry name" value="CHAT_dom"/>
</dbReference>
<evidence type="ECO:0000313" key="4">
    <source>
        <dbReference type="Proteomes" id="UP001515480"/>
    </source>
</evidence>
<evidence type="ECO:0000313" key="3">
    <source>
        <dbReference type="EMBL" id="KAL1526146.1"/>
    </source>
</evidence>
<evidence type="ECO:0000259" key="2">
    <source>
        <dbReference type="Pfam" id="PF12770"/>
    </source>
</evidence>
<reference evidence="3 4" key="1">
    <citation type="journal article" date="2024" name="Science">
        <title>Giant polyketide synthase enzymes in the biosynthesis of giant marine polyether toxins.</title>
        <authorList>
            <person name="Fallon T.R."/>
            <person name="Shende V.V."/>
            <person name="Wierzbicki I.H."/>
            <person name="Pendleton A.L."/>
            <person name="Watervoot N.F."/>
            <person name="Auber R.P."/>
            <person name="Gonzalez D.J."/>
            <person name="Wisecaver J.H."/>
            <person name="Moore B.S."/>
        </authorList>
    </citation>
    <scope>NUCLEOTIDE SEQUENCE [LARGE SCALE GENOMIC DNA]</scope>
    <source>
        <strain evidence="3 4">12B1</strain>
    </source>
</reference>
<dbReference type="EMBL" id="JBGBPQ010000003">
    <property type="protein sequence ID" value="KAL1526146.1"/>
    <property type="molecule type" value="Genomic_DNA"/>
</dbReference>
<feature type="compositionally biased region" description="Basic residues" evidence="1">
    <location>
        <begin position="771"/>
        <end position="784"/>
    </location>
</feature>
<organism evidence="3 4">
    <name type="scientific">Prymnesium parvum</name>
    <name type="common">Toxic golden alga</name>
    <dbReference type="NCBI Taxonomy" id="97485"/>
    <lineage>
        <taxon>Eukaryota</taxon>
        <taxon>Haptista</taxon>
        <taxon>Haptophyta</taxon>
        <taxon>Prymnesiophyceae</taxon>
        <taxon>Prymnesiales</taxon>
        <taxon>Prymnesiaceae</taxon>
        <taxon>Prymnesium</taxon>
    </lineage>
</organism>
<dbReference type="Proteomes" id="UP001515480">
    <property type="component" value="Unassembled WGS sequence"/>
</dbReference>
<dbReference type="SUPFAM" id="SSF48452">
    <property type="entry name" value="TPR-like"/>
    <property type="match status" value="1"/>
</dbReference>
<proteinExistence type="predicted"/>
<feature type="domain" description="CHAT" evidence="2">
    <location>
        <begin position="3"/>
        <end position="99"/>
    </location>
</feature>
<sequence length="850" mass="90615">MAEAAAVGLSPSRRPPLLTESRSPRPSRDAPLRVLAVFCNPKGTDALRLQAEQRILQRCLPPGVAALTIQPAATLDDLQQTLMVHSFDVIHFSGHGCIDAPLGRLLRQMFAEVQQCLPAAVHEIKRWLSDAPPLEADGPALLLTLRPADARASLALEGGADAPACGEGGAAGGVPPAFTLRLTSADFSRHRVGSLAFESATGALEPPKPEVLARLLAKGLSPAGRGGGGVVFLNACDTAVQARWLLQHGAPSVIFCPRRISDGAAAEFSRGFYDALVSHRDVAAAYEQGQLAVELKFDTDMHGCPLLEQHAAVARGAAEERLPSPPPPLAAAEPSAAAAADPFDAAARRGADAAAGRAEELLLDRMEEFKGELCVGGQADLRELVPMPGARRMAVCTAVPRMVRDALGRLHPLGSFRIEVPRLEAALPDHMHALPDPNYFRRAHRLLGRAHDLKVSALNKLALGDASLASAQFEHALRLFVSVREQSASHLAAEPSPPTPPPHAPPDDAAAPTDGGGSPRMRACAAADARGATAALPMYPTLQVQLGEADTLLSLASPHLRRWSPHTLQVQLGEADTLLSLATVHLHMRRPDRGVGFAERALAIYTSIDASAQAAVVQLLLAALAIDQMELPQAEELLRTALKGFARLDCVLGEAEALRLLGALRLKLSDEHTGRLQLREAVRAYHRLQRRGASSPYGLAEAARLLGDDRTRTGPQEGRVDVELLSEDDDTDSAMSDGALRRERSWGALFGRRVGGGDAPFVPRGALAKGASRRKASNKSRRMLRPTEREGPMNKGRGGAGGVQPASMPGKKKYRFKLRCRCGCFEVDFDGGDQINDTDECGDELRLCRA</sequence>
<accession>A0AB34JW67</accession>
<feature type="domain" description="CHAT" evidence="2">
    <location>
        <begin position="229"/>
        <end position="293"/>
    </location>
</feature>
<comment type="caution">
    <text evidence="3">The sequence shown here is derived from an EMBL/GenBank/DDBJ whole genome shotgun (WGS) entry which is preliminary data.</text>
</comment>
<feature type="region of interest" description="Disordered" evidence="1">
    <location>
        <begin position="1"/>
        <end position="28"/>
    </location>
</feature>
<dbReference type="AlphaFoldDB" id="A0AB34JW67"/>
<feature type="region of interest" description="Disordered" evidence="1">
    <location>
        <begin position="316"/>
        <end position="336"/>
    </location>
</feature>
<dbReference type="Pfam" id="PF12770">
    <property type="entry name" value="CHAT"/>
    <property type="match status" value="2"/>
</dbReference>
<gene>
    <name evidence="3" type="ORF">AB1Y20_014874</name>
</gene>
<name>A0AB34JW67_PRYPA</name>
<protein>
    <recommendedName>
        <fullName evidence="2">CHAT domain-containing protein</fullName>
    </recommendedName>
</protein>
<dbReference type="Gene3D" id="1.25.40.10">
    <property type="entry name" value="Tetratricopeptide repeat domain"/>
    <property type="match status" value="1"/>
</dbReference>